<dbReference type="Pfam" id="PF02653">
    <property type="entry name" value="BPD_transp_2"/>
    <property type="match status" value="1"/>
</dbReference>
<dbReference type="EMBL" id="CP034345">
    <property type="protein sequence ID" value="QGX94556.1"/>
    <property type="molecule type" value="Genomic_DNA"/>
</dbReference>
<dbReference type="GO" id="GO:0005886">
    <property type="term" value="C:plasma membrane"/>
    <property type="evidence" value="ECO:0007669"/>
    <property type="project" value="UniProtKB-SubCell"/>
</dbReference>
<keyword evidence="2" id="KW-1003">Cell membrane</keyword>
<sequence>MSKDTTTTSNTQMGSLVNRITDWDDSLKLAGLVVFLILPVGLGSFGTNLLTQALIFAIFAISVDLLWGYGGILTFGHAAFFGLGAYTTAKLLQLVPVSGISYIALLMGVLVPALIGLLIAGVLFYRDIRGAYFTIITLAIAIIFEQVAVSWGSVTGGYNGLTAIPLLKVGIPFVAMISLTPLLLYYVAVIGLVAVFLFGRRFINSPFGRATIAVNLNEDKAKALGYNTAKYKTGLFVVACGVAGFAGGLYTSYSSFISPQVAGFVLSTEVLVWVLVGGRGTLIGPVVGTIFLTIFENVLSGIFAFTWTLFVGLLLVLIVLLFPEGLVKISSIAKEKTGGVIGDD</sequence>
<reference evidence="7 8" key="1">
    <citation type="submission" date="2018-12" db="EMBL/GenBank/DDBJ databases">
        <title>Complete genome sequence of Haloplanus rallus MBLA0036.</title>
        <authorList>
            <person name="Nam Y.-d."/>
            <person name="Kang J."/>
            <person name="Chung W.-H."/>
            <person name="Park Y.S."/>
        </authorList>
    </citation>
    <scope>NUCLEOTIDE SEQUENCE [LARGE SCALE GENOMIC DNA]</scope>
    <source>
        <strain evidence="7 8">MBLA0036</strain>
    </source>
</reference>
<feature type="transmembrane region" description="Helical" evidence="6">
    <location>
        <begin position="132"/>
        <end position="153"/>
    </location>
</feature>
<feature type="transmembrane region" description="Helical" evidence="6">
    <location>
        <begin position="270"/>
        <end position="295"/>
    </location>
</feature>
<accession>A0A6B9F2I7</accession>
<dbReference type="PANTHER" id="PTHR30482">
    <property type="entry name" value="HIGH-AFFINITY BRANCHED-CHAIN AMINO ACID TRANSPORT SYSTEM PERMEASE"/>
    <property type="match status" value="1"/>
</dbReference>
<feature type="transmembrane region" description="Helical" evidence="6">
    <location>
        <begin position="54"/>
        <end position="80"/>
    </location>
</feature>
<dbReference type="Proteomes" id="UP000428325">
    <property type="component" value="Chromosome"/>
</dbReference>
<dbReference type="InterPro" id="IPR001851">
    <property type="entry name" value="ABC_transp_permease"/>
</dbReference>
<dbReference type="AlphaFoldDB" id="A0A6B9F2I7"/>
<feature type="transmembrane region" description="Helical" evidence="6">
    <location>
        <begin position="302"/>
        <end position="322"/>
    </location>
</feature>
<dbReference type="CDD" id="cd06581">
    <property type="entry name" value="TM_PBP1_LivM_like"/>
    <property type="match status" value="1"/>
</dbReference>
<dbReference type="GeneID" id="43369271"/>
<dbReference type="KEGG" id="hra:EI982_07015"/>
<keyword evidence="3 6" id="KW-0812">Transmembrane</keyword>
<protein>
    <submittedName>
        <fullName evidence="7">Branched-chain amino acid ABC transporter permease</fullName>
    </submittedName>
</protein>
<keyword evidence="5 6" id="KW-0472">Membrane</keyword>
<organism evidence="7 8">
    <name type="scientific">Haloplanus rallus</name>
    <dbReference type="NCBI Taxonomy" id="1816183"/>
    <lineage>
        <taxon>Archaea</taxon>
        <taxon>Methanobacteriati</taxon>
        <taxon>Methanobacteriota</taxon>
        <taxon>Stenosarchaea group</taxon>
        <taxon>Halobacteria</taxon>
        <taxon>Halobacteriales</taxon>
        <taxon>Haloferacaceae</taxon>
        <taxon>Haloplanus</taxon>
    </lineage>
</organism>
<dbReference type="PANTHER" id="PTHR30482:SF10">
    <property type="entry name" value="HIGH-AFFINITY BRANCHED-CHAIN AMINO ACID TRANSPORT PROTEIN BRAE"/>
    <property type="match status" value="1"/>
</dbReference>
<evidence type="ECO:0000313" key="8">
    <source>
        <dbReference type="Proteomes" id="UP000428325"/>
    </source>
</evidence>
<evidence type="ECO:0000256" key="6">
    <source>
        <dbReference type="SAM" id="Phobius"/>
    </source>
</evidence>
<evidence type="ECO:0000256" key="3">
    <source>
        <dbReference type="ARBA" id="ARBA00022692"/>
    </source>
</evidence>
<feature type="transmembrane region" description="Helical" evidence="6">
    <location>
        <begin position="173"/>
        <end position="199"/>
    </location>
</feature>
<name>A0A6B9F2I7_9EURY</name>
<keyword evidence="8" id="KW-1185">Reference proteome</keyword>
<dbReference type="InterPro" id="IPR043428">
    <property type="entry name" value="LivM-like"/>
</dbReference>
<proteinExistence type="predicted"/>
<dbReference type="RefSeq" id="WP_199243756.1">
    <property type="nucleotide sequence ID" value="NZ_CP034345.1"/>
</dbReference>
<dbReference type="OrthoDB" id="30958at2157"/>
<comment type="subcellular location">
    <subcellularLocation>
        <location evidence="1">Cell membrane</location>
        <topology evidence="1">Multi-pass membrane protein</topology>
    </subcellularLocation>
</comment>
<dbReference type="GO" id="GO:0015658">
    <property type="term" value="F:branched-chain amino acid transmembrane transporter activity"/>
    <property type="evidence" value="ECO:0007669"/>
    <property type="project" value="InterPro"/>
</dbReference>
<keyword evidence="4 6" id="KW-1133">Transmembrane helix</keyword>
<evidence type="ECO:0000256" key="4">
    <source>
        <dbReference type="ARBA" id="ARBA00022989"/>
    </source>
</evidence>
<feature type="transmembrane region" description="Helical" evidence="6">
    <location>
        <begin position="100"/>
        <end position="125"/>
    </location>
</feature>
<evidence type="ECO:0000256" key="1">
    <source>
        <dbReference type="ARBA" id="ARBA00004651"/>
    </source>
</evidence>
<feature type="transmembrane region" description="Helical" evidence="6">
    <location>
        <begin position="233"/>
        <end position="250"/>
    </location>
</feature>
<evidence type="ECO:0000256" key="2">
    <source>
        <dbReference type="ARBA" id="ARBA00022475"/>
    </source>
</evidence>
<gene>
    <name evidence="7" type="ORF">EI982_07015</name>
</gene>
<evidence type="ECO:0000313" key="7">
    <source>
        <dbReference type="EMBL" id="QGX94556.1"/>
    </source>
</evidence>
<evidence type="ECO:0000256" key="5">
    <source>
        <dbReference type="ARBA" id="ARBA00023136"/>
    </source>
</evidence>